<dbReference type="AlphaFoldDB" id="J9E329"/>
<proteinExistence type="predicted"/>
<evidence type="ECO:0000313" key="2">
    <source>
        <dbReference type="EMBL" id="EJW71367.1"/>
    </source>
</evidence>
<feature type="non-terminal residue" evidence="2">
    <location>
        <position position="54"/>
    </location>
</feature>
<name>J9E329_WUCBA</name>
<feature type="transmembrane region" description="Helical" evidence="1">
    <location>
        <begin position="32"/>
        <end position="53"/>
    </location>
</feature>
<sequence>YVLHGLYVKQYTLERTKEVEFTDDLEKIKSDYAYVEMPIIILFTIPIASFPFFL</sequence>
<comment type="caution">
    <text evidence="2">The sequence shown here is derived from an EMBL/GenBank/DDBJ whole genome shotgun (WGS) entry which is preliminary data.</text>
</comment>
<accession>J9E329</accession>
<evidence type="ECO:0000256" key="1">
    <source>
        <dbReference type="SAM" id="Phobius"/>
    </source>
</evidence>
<organism evidence="2 3">
    <name type="scientific">Wuchereria bancrofti</name>
    <dbReference type="NCBI Taxonomy" id="6293"/>
    <lineage>
        <taxon>Eukaryota</taxon>
        <taxon>Metazoa</taxon>
        <taxon>Ecdysozoa</taxon>
        <taxon>Nematoda</taxon>
        <taxon>Chromadorea</taxon>
        <taxon>Rhabditida</taxon>
        <taxon>Spirurina</taxon>
        <taxon>Spiruromorpha</taxon>
        <taxon>Filarioidea</taxon>
        <taxon>Onchocercidae</taxon>
        <taxon>Wuchereria</taxon>
    </lineage>
</organism>
<evidence type="ECO:0000313" key="3">
    <source>
        <dbReference type="Proteomes" id="UP000004810"/>
    </source>
</evidence>
<reference evidence="3" key="1">
    <citation type="submission" date="2012-08" db="EMBL/GenBank/DDBJ databases">
        <title>The Genome Sequence of Wuchereria bancrofti.</title>
        <authorList>
            <person name="Nutman T.B."/>
            <person name="Fink D.L."/>
            <person name="Russ C."/>
            <person name="Young S."/>
            <person name="Zeng Q."/>
            <person name="Koehrsen M."/>
            <person name="Alvarado L."/>
            <person name="Berlin A."/>
            <person name="Chapman S.B."/>
            <person name="Chen Z."/>
            <person name="Freedman E."/>
            <person name="Gellesch M."/>
            <person name="Goldberg J."/>
            <person name="Griggs A."/>
            <person name="Gujja S."/>
            <person name="Heilman E.R."/>
            <person name="Heiman D."/>
            <person name="Hepburn T."/>
            <person name="Howarth C."/>
            <person name="Jen D."/>
            <person name="Larson L."/>
            <person name="Lewis B."/>
            <person name="Mehta T."/>
            <person name="Park D."/>
            <person name="Pearson M."/>
            <person name="Roberts A."/>
            <person name="Saif S."/>
            <person name="Shea T."/>
            <person name="Shenoy N."/>
            <person name="Sisk P."/>
            <person name="Stolte C."/>
            <person name="Sykes S."/>
            <person name="Walk T."/>
            <person name="White J."/>
            <person name="Yandava C."/>
            <person name="Haas B."/>
            <person name="Henn M.R."/>
            <person name="Nusbaum C."/>
            <person name="Birren B."/>
        </authorList>
    </citation>
    <scope>NUCLEOTIDE SEQUENCE [LARGE SCALE GENOMIC DNA]</scope>
    <source>
        <strain evidence="3">NA</strain>
    </source>
</reference>
<dbReference type="Proteomes" id="UP000004810">
    <property type="component" value="Unassembled WGS sequence"/>
</dbReference>
<feature type="non-terminal residue" evidence="2">
    <location>
        <position position="1"/>
    </location>
</feature>
<gene>
    <name evidence="2" type="ORF">WUBG_17727</name>
</gene>
<dbReference type="EMBL" id="ADBV01018808">
    <property type="protein sequence ID" value="EJW71367.1"/>
    <property type="molecule type" value="Genomic_DNA"/>
</dbReference>
<keyword evidence="1" id="KW-1133">Transmembrane helix</keyword>
<protein>
    <submittedName>
        <fullName evidence="2">Uncharacterized protein</fullName>
    </submittedName>
</protein>
<keyword evidence="1" id="KW-0472">Membrane</keyword>
<keyword evidence="1" id="KW-0812">Transmembrane</keyword>